<organism evidence="3 4">
    <name type="scientific">Nocardia niwae</name>
    <dbReference type="NCBI Taxonomy" id="626084"/>
    <lineage>
        <taxon>Bacteria</taxon>
        <taxon>Bacillati</taxon>
        <taxon>Actinomycetota</taxon>
        <taxon>Actinomycetes</taxon>
        <taxon>Mycobacteriales</taxon>
        <taxon>Nocardiaceae</taxon>
        <taxon>Nocardia</taxon>
    </lineage>
</organism>
<evidence type="ECO:0000313" key="3">
    <source>
        <dbReference type="EMBL" id="MEU2125444.1"/>
    </source>
</evidence>
<keyword evidence="4" id="KW-1185">Reference proteome</keyword>
<protein>
    <submittedName>
        <fullName evidence="3">Tetratricopeptide repeat protein</fullName>
    </submittedName>
</protein>
<dbReference type="PANTHER" id="PTHR46082:SF6">
    <property type="entry name" value="AAA+ ATPASE DOMAIN-CONTAINING PROTEIN-RELATED"/>
    <property type="match status" value="1"/>
</dbReference>
<feature type="domain" description="Nephrocystin 3-like N-terminal" evidence="2">
    <location>
        <begin position="277"/>
        <end position="413"/>
    </location>
</feature>
<dbReference type="Proteomes" id="UP001550535">
    <property type="component" value="Unassembled WGS sequence"/>
</dbReference>
<dbReference type="EMBL" id="JBEYBR010000086">
    <property type="protein sequence ID" value="MEU2125444.1"/>
    <property type="molecule type" value="Genomic_DNA"/>
</dbReference>
<evidence type="ECO:0000313" key="4">
    <source>
        <dbReference type="Proteomes" id="UP001550535"/>
    </source>
</evidence>
<comment type="caution">
    <text evidence="3">The sequence shown here is derived from an EMBL/GenBank/DDBJ whole genome shotgun (WGS) entry which is preliminary data.</text>
</comment>
<keyword evidence="1" id="KW-0677">Repeat</keyword>
<dbReference type="PANTHER" id="PTHR46082">
    <property type="entry name" value="ATP/GTP-BINDING PROTEIN-RELATED"/>
    <property type="match status" value="1"/>
</dbReference>
<dbReference type="RefSeq" id="WP_357993069.1">
    <property type="nucleotide sequence ID" value="NZ_JBEYBR010000086.1"/>
</dbReference>
<dbReference type="Pfam" id="PF13424">
    <property type="entry name" value="TPR_12"/>
    <property type="match status" value="1"/>
</dbReference>
<dbReference type="InterPro" id="IPR056884">
    <property type="entry name" value="NPHP3-like_N"/>
</dbReference>
<dbReference type="InterPro" id="IPR027417">
    <property type="entry name" value="P-loop_NTPase"/>
</dbReference>
<dbReference type="SUPFAM" id="SSF52540">
    <property type="entry name" value="P-loop containing nucleoside triphosphate hydrolases"/>
    <property type="match status" value="1"/>
</dbReference>
<reference evidence="3 4" key="1">
    <citation type="submission" date="2024-06" db="EMBL/GenBank/DDBJ databases">
        <title>The Natural Products Discovery Center: Release of the First 8490 Sequenced Strains for Exploring Actinobacteria Biosynthetic Diversity.</title>
        <authorList>
            <person name="Kalkreuter E."/>
            <person name="Kautsar S.A."/>
            <person name="Yang D."/>
            <person name="Bader C.D."/>
            <person name="Teijaro C.N."/>
            <person name="Fluegel L."/>
            <person name="Davis C.M."/>
            <person name="Simpson J.R."/>
            <person name="Lauterbach L."/>
            <person name="Steele A.D."/>
            <person name="Gui C."/>
            <person name="Meng S."/>
            <person name="Li G."/>
            <person name="Viehrig K."/>
            <person name="Ye F."/>
            <person name="Su P."/>
            <person name="Kiefer A.F."/>
            <person name="Nichols A."/>
            <person name="Cepeda A.J."/>
            <person name="Yan W."/>
            <person name="Fan B."/>
            <person name="Jiang Y."/>
            <person name="Adhikari A."/>
            <person name="Zheng C.-J."/>
            <person name="Schuster L."/>
            <person name="Cowan T.M."/>
            <person name="Smanski M.J."/>
            <person name="Chevrette M.G."/>
            <person name="De Carvalho L.P.S."/>
            <person name="Shen B."/>
        </authorList>
    </citation>
    <scope>NUCLEOTIDE SEQUENCE [LARGE SCALE GENOMIC DNA]</scope>
    <source>
        <strain evidence="3 4">NPDC019434</strain>
    </source>
</reference>
<evidence type="ECO:0000259" key="2">
    <source>
        <dbReference type="Pfam" id="PF24883"/>
    </source>
</evidence>
<dbReference type="Gene3D" id="3.40.50.1460">
    <property type="match status" value="1"/>
</dbReference>
<evidence type="ECO:0000256" key="1">
    <source>
        <dbReference type="ARBA" id="ARBA00022737"/>
    </source>
</evidence>
<dbReference type="InterPro" id="IPR053137">
    <property type="entry name" value="NLR-like"/>
</dbReference>
<dbReference type="Gene3D" id="1.25.40.10">
    <property type="entry name" value="Tetratricopeptide repeat domain"/>
    <property type="match status" value="4"/>
</dbReference>
<accession>A0ABV2XHV3</accession>
<dbReference type="Pfam" id="PF13374">
    <property type="entry name" value="TPR_10"/>
    <property type="match status" value="5"/>
</dbReference>
<gene>
    <name evidence="3" type="ORF">ABZ507_26880</name>
</gene>
<proteinExistence type="predicted"/>
<dbReference type="SUPFAM" id="SSF48452">
    <property type="entry name" value="TPR-like"/>
    <property type="match status" value="5"/>
</dbReference>
<sequence>MGGRLALVVGSECDAMPRLGFVEELADRLAARLKTLGHWTSGSAMTGALLSPTAAELNAAVKAAFSQAAEQQAALLIAFIGHGVATGPENFFLMARDSPRLPDSGTGLHLTQVLSEQLDRHSVDGLIVMVDACETHESLLGAARRLTDRVELSAQRLELLVASGRHSAYDGCFTRTALTVFDRGLPVRGENLLPVDLLEPLKSACPLQVPGLFGVALGGDRGLWLVPNAARRDDAVWNRPAAGLVDALTGGVIVTDTLRRRVAEVFNAGHVRLRGVIGPAGSGKSTLMSLLIRPNLLGRTPFTADFVTAAVFVSAATSFDAVASELSQQLRRRIDGFADAADRTHTVLGDDQEHDVFDIGIVEPLARTDTFGQPVTLVFDGLDQAEPGTRELLESAIEKLVTRDDLAHVRVIVGIRAGAPVEQRPVFAGMHRIQLTPPKPEEVSRAVAAAHSAGAERGWEERIQQLSMHSAVGGWLLARLLTELDTRAVGRLDVALDVASLVHRRIRRAEQEIEGSAGRSLAALLAILAAAGSGPVLPIELAAIALSGLGHPVTASGLRDRVVVLGTLISRGSPGTDEELLGLAHDEFYSPVRDEAERSDVAFVSVHRAIADAIEQVGGAADDAVSPTVRARAEAYARGSGARHLLAAGDSDAAIDLLTRLGETPRAADNRDTWASWLPTFEQFLGPDHPHTFELRSNLGYWRGVGGDNAGAIQEFQQLLSDQQRVLGSDHPDTLASRGNVATWRGEAGDLAGAIREFELLLTDQQRVLGADHRDTLLARHQLARRRGANGDIARAIRELEQLLTDQQRVLGAFDRDTLSTRDSLARWRGSAGDLGGAIREFEQLLTDRWRELGADHPDTFSTRNSLAYWRAAAGDVAGALQELEWLLPDQFRVLGADHPDNFTTRRNLAFWRGAAGNLTAAIRELELLLIDQQRVLAADHLDTLSTRDSLARWRGEAGDIAGAIREFEQLWSDQLRVLGADHPDTLGTRQSLASWHGAAGKVGIAVRELEQLLTDQLRVLDADHPDVFNTRHNLAVWRGTAGNLTAALRELEELLTDHIRVLGADHPDTIGTRRSLARWRGEAGDFAAAVPELEAILAHQQRLLGAEQFDTLDTRNSLAYWRGAAGDVAEAIRELEQLITDQQRVLEADDPLLLTTRESLARWWSEGGNVVGAIREYEQLLTDHRRVLGADHPETLNIRFHLARCRGMSGDIRASIRELEELLTDQRRVLDADHPHTLRTRGELALRRGENGNAAAAMRELEELLTDQQRVLSADHPDIRTTRHNLARCARPHSD</sequence>
<dbReference type="Pfam" id="PF24883">
    <property type="entry name" value="NPHP3_N"/>
    <property type="match status" value="1"/>
</dbReference>
<dbReference type="InterPro" id="IPR011990">
    <property type="entry name" value="TPR-like_helical_dom_sf"/>
</dbReference>
<name>A0ABV2XHV3_9NOCA</name>